<protein>
    <submittedName>
        <fullName evidence="1">Uncharacterized protein</fullName>
    </submittedName>
</protein>
<dbReference type="EMBL" id="PRLG01000003">
    <property type="protein sequence ID" value="PYY30998.1"/>
    <property type="molecule type" value="Genomic_DNA"/>
</dbReference>
<name>A0A2W0CTW9_9BACL</name>
<comment type="caution">
    <text evidence="1">The sequence shown here is derived from an EMBL/GenBank/DDBJ whole genome shotgun (WGS) entry which is preliminary data.</text>
</comment>
<dbReference type="OrthoDB" id="2628108at2"/>
<dbReference type="Proteomes" id="UP000247459">
    <property type="component" value="Unassembled WGS sequence"/>
</dbReference>
<sequence length="76" mass="9068">MNKWTKENDMIHKVSQELDSLNKEETPTKQELIIYVDLTNERPISGYYKVAWEPGMDYETINAMFRKKQVNVLCDR</sequence>
<organism evidence="1 2">
    <name type="scientific">Paenibacillus illinoisensis</name>
    <dbReference type="NCBI Taxonomy" id="59845"/>
    <lineage>
        <taxon>Bacteria</taxon>
        <taxon>Bacillati</taxon>
        <taxon>Bacillota</taxon>
        <taxon>Bacilli</taxon>
        <taxon>Bacillales</taxon>
        <taxon>Paenibacillaceae</taxon>
        <taxon>Paenibacillus</taxon>
    </lineage>
</organism>
<evidence type="ECO:0000313" key="2">
    <source>
        <dbReference type="Proteomes" id="UP000247459"/>
    </source>
</evidence>
<dbReference type="AlphaFoldDB" id="A0A2W0CTW9"/>
<proteinExistence type="predicted"/>
<dbReference type="RefSeq" id="WP_110756172.1">
    <property type="nucleotide sequence ID" value="NZ_PRLG01000003.1"/>
</dbReference>
<gene>
    <name evidence="1" type="ORF">PIL02S_00545</name>
</gene>
<accession>A0A2W0CTW9</accession>
<reference evidence="1 2" key="1">
    <citation type="submission" date="2018-01" db="EMBL/GenBank/DDBJ databases">
        <title>Genome sequence of the PGP bacterium Paenibacillus illinoisensis E3.</title>
        <authorList>
            <person name="Rolli E."/>
            <person name="Marasco R."/>
            <person name="Bessem C."/>
            <person name="Michoud G."/>
            <person name="Gaiarsa S."/>
            <person name="Borin S."/>
            <person name="Daffonchio D."/>
        </authorList>
    </citation>
    <scope>NUCLEOTIDE SEQUENCE [LARGE SCALE GENOMIC DNA]</scope>
    <source>
        <strain evidence="1 2">E3</strain>
    </source>
</reference>
<evidence type="ECO:0000313" key="1">
    <source>
        <dbReference type="EMBL" id="PYY30998.1"/>
    </source>
</evidence>